<dbReference type="PATRIC" id="fig|1486262.3.peg.2947"/>
<dbReference type="InterPro" id="IPR016181">
    <property type="entry name" value="Acyl_CoA_acyltransferase"/>
</dbReference>
<dbReference type="InterPro" id="IPR052729">
    <property type="entry name" value="Acyl/Acetyltrans_Enzymes"/>
</dbReference>
<dbReference type="Pfam" id="PF18014">
    <property type="entry name" value="Acetyltransf_18"/>
    <property type="match status" value="1"/>
</dbReference>
<dbReference type="PANTHER" id="PTHR47237:SF1">
    <property type="entry name" value="SLL0310 PROTEIN"/>
    <property type="match status" value="1"/>
</dbReference>
<evidence type="ECO:0000313" key="3">
    <source>
        <dbReference type="Proteomes" id="UP000032611"/>
    </source>
</evidence>
<reference evidence="2 3" key="1">
    <citation type="journal article" date="2015" name="Genome Announc.">
        <title>Complete genome sequence of Martelella endophytica YC6887, which has antifungal activity associated with a halophyte.</title>
        <authorList>
            <person name="Khan A."/>
            <person name="Khan H."/>
            <person name="Chung E.J."/>
            <person name="Hossain M.T."/>
            <person name="Chung Y.R."/>
        </authorList>
    </citation>
    <scope>NUCLEOTIDE SEQUENCE [LARGE SCALE GENOMIC DNA]</scope>
    <source>
        <strain evidence="2">YC6887</strain>
    </source>
</reference>
<accession>A0A0D5LQS4</accession>
<dbReference type="Pfam" id="PF00583">
    <property type="entry name" value="Acetyltransf_1"/>
    <property type="match status" value="1"/>
</dbReference>
<dbReference type="Gene3D" id="3.40.630.30">
    <property type="match status" value="1"/>
</dbReference>
<proteinExistence type="predicted"/>
<dbReference type="PROSITE" id="PS51186">
    <property type="entry name" value="GNAT"/>
    <property type="match status" value="1"/>
</dbReference>
<keyword evidence="3" id="KW-1185">Reference proteome</keyword>
<dbReference type="KEGG" id="mey:TM49_14255"/>
<dbReference type="HOGENOM" id="CLU_054109_0_0_5"/>
<feature type="domain" description="N-acetyltransferase" evidence="1">
    <location>
        <begin position="1"/>
        <end position="129"/>
    </location>
</feature>
<sequence>MEIRTLSLQQIEILVRWAGAEGWNPGLADASAFQAADPQGYFGGFLDGEMVSGISAVAYDDRFGFVGLYITRPDMRGNGYGRRLWDHAIDYLGNRTIGLDGVPEQQANYARMGFAADYGTARWSGKPAGLSRSGASRRAGFADLPALAAFDRFPAIRHMFLAKWLKAAESARVIETDGSIVAFGAARKCLDGVKVGPLFAETAEDAVRLLADLVADIGPSRIDIDVPLLQTDFIAVLEASGLTRGFETARMYRGPKPDLRLSDVFAVTSLELG</sequence>
<dbReference type="OrthoDB" id="20916at2"/>
<dbReference type="InterPro" id="IPR041496">
    <property type="entry name" value="YitH/HolE_GNAT"/>
</dbReference>
<dbReference type="SUPFAM" id="SSF55729">
    <property type="entry name" value="Acyl-CoA N-acyltransferases (Nat)"/>
    <property type="match status" value="1"/>
</dbReference>
<evidence type="ECO:0000313" key="2">
    <source>
        <dbReference type="EMBL" id="AJY46574.1"/>
    </source>
</evidence>
<dbReference type="STRING" id="1486262.TM49_14255"/>
<dbReference type="Proteomes" id="UP000032611">
    <property type="component" value="Chromosome"/>
</dbReference>
<dbReference type="Gene3D" id="3.40.630.90">
    <property type="match status" value="1"/>
</dbReference>
<dbReference type="GO" id="GO:0016747">
    <property type="term" value="F:acyltransferase activity, transferring groups other than amino-acyl groups"/>
    <property type="evidence" value="ECO:0007669"/>
    <property type="project" value="InterPro"/>
</dbReference>
<protein>
    <recommendedName>
        <fullName evidence="1">N-acetyltransferase domain-containing protein</fullName>
    </recommendedName>
</protein>
<dbReference type="EMBL" id="CP010803">
    <property type="protein sequence ID" value="AJY46574.1"/>
    <property type="molecule type" value="Genomic_DNA"/>
</dbReference>
<organism evidence="2 3">
    <name type="scientific">Martelella endophytica</name>
    <dbReference type="NCBI Taxonomy" id="1486262"/>
    <lineage>
        <taxon>Bacteria</taxon>
        <taxon>Pseudomonadati</taxon>
        <taxon>Pseudomonadota</taxon>
        <taxon>Alphaproteobacteria</taxon>
        <taxon>Hyphomicrobiales</taxon>
        <taxon>Aurantimonadaceae</taxon>
        <taxon>Martelella</taxon>
    </lineage>
</organism>
<dbReference type="AlphaFoldDB" id="A0A0D5LQS4"/>
<evidence type="ECO:0000259" key="1">
    <source>
        <dbReference type="PROSITE" id="PS51186"/>
    </source>
</evidence>
<dbReference type="CDD" id="cd04301">
    <property type="entry name" value="NAT_SF"/>
    <property type="match status" value="1"/>
</dbReference>
<dbReference type="InterPro" id="IPR000182">
    <property type="entry name" value="GNAT_dom"/>
</dbReference>
<dbReference type="RefSeq" id="WP_045682213.1">
    <property type="nucleotide sequence ID" value="NZ_CP010803.1"/>
</dbReference>
<gene>
    <name evidence="2" type="ORF">TM49_14255</name>
</gene>
<dbReference type="PANTHER" id="PTHR47237">
    <property type="entry name" value="SLL0310 PROTEIN"/>
    <property type="match status" value="1"/>
</dbReference>
<name>A0A0D5LQS4_MAREN</name>